<dbReference type="EMBL" id="MCRJ01000326">
    <property type="protein sequence ID" value="ODN65368.1"/>
    <property type="molecule type" value="Genomic_DNA"/>
</dbReference>
<keyword evidence="1" id="KW-0456">Lyase</keyword>
<reference evidence="1 2" key="1">
    <citation type="submission" date="2016-07" db="EMBL/GenBank/DDBJ databases">
        <title>Draft Genome Sequence of Methylobrevis pamukkalensis PK2.</title>
        <authorList>
            <person name="Vasilenko O.V."/>
            <person name="Doronina N.V."/>
            <person name="Shmareva M.N."/>
            <person name="Tarlachkov S.V."/>
            <person name="Mustakhimov I."/>
            <person name="Trotsenko Y.A."/>
        </authorList>
    </citation>
    <scope>NUCLEOTIDE SEQUENCE [LARGE SCALE GENOMIC DNA]</scope>
    <source>
        <strain evidence="1 2">PK2</strain>
    </source>
</reference>
<dbReference type="Proteomes" id="UP000094622">
    <property type="component" value="Unassembled WGS sequence"/>
</dbReference>
<dbReference type="EC" id="4.1.2.21" evidence="1"/>
<dbReference type="SUPFAM" id="SSF51569">
    <property type="entry name" value="Aldolase"/>
    <property type="match status" value="1"/>
</dbReference>
<comment type="caution">
    <text evidence="1">The sequence shown here is derived from an EMBL/GenBank/DDBJ whole genome shotgun (WGS) entry which is preliminary data.</text>
</comment>
<evidence type="ECO:0000313" key="2">
    <source>
        <dbReference type="Proteomes" id="UP000094622"/>
    </source>
</evidence>
<dbReference type="AlphaFoldDB" id="A0A1E3GMT3"/>
<name>A0A1E3GMT3_9HYPH</name>
<sequence length="65" mass="6658">MPLNSPDPLISIERLARRLPASVLVGAGTVLTPEAVAAVADVGGRLMVSPNVDPAVISAARARAW</sequence>
<dbReference type="Gene3D" id="3.20.20.70">
    <property type="entry name" value="Aldolase class I"/>
    <property type="match status" value="1"/>
</dbReference>
<proteinExistence type="predicted"/>
<evidence type="ECO:0000313" key="1">
    <source>
        <dbReference type="EMBL" id="ODN65368.1"/>
    </source>
</evidence>
<keyword evidence="2" id="KW-1185">Reference proteome</keyword>
<accession>A0A1E3GMT3</accession>
<protein>
    <submittedName>
        <fullName evidence="1">2-dehydro-3-deoxy-6-phosphogalactonate aldolase</fullName>
        <ecNumber evidence="1">4.1.2.21</ecNumber>
    </submittedName>
</protein>
<gene>
    <name evidence="1" type="primary">dgoA</name>
    <name evidence="1" type="ORF">A6302_04552</name>
</gene>
<dbReference type="PATRIC" id="fig|1439726.3.peg.4902"/>
<dbReference type="InterPro" id="IPR013785">
    <property type="entry name" value="Aldolase_TIM"/>
</dbReference>
<dbReference type="GO" id="GO:0008674">
    <property type="term" value="F:2-dehydro-3-deoxy-6-phosphogalactonate aldolase activity"/>
    <property type="evidence" value="ECO:0007669"/>
    <property type="project" value="UniProtKB-EC"/>
</dbReference>
<organism evidence="1 2">
    <name type="scientific">Methylobrevis pamukkalensis</name>
    <dbReference type="NCBI Taxonomy" id="1439726"/>
    <lineage>
        <taxon>Bacteria</taxon>
        <taxon>Pseudomonadati</taxon>
        <taxon>Pseudomonadota</taxon>
        <taxon>Alphaproteobacteria</taxon>
        <taxon>Hyphomicrobiales</taxon>
        <taxon>Pleomorphomonadaceae</taxon>
        <taxon>Methylobrevis</taxon>
    </lineage>
</organism>